<name>A0A6J6HGQ3_9ZZZZ</name>
<evidence type="ECO:0000256" key="1">
    <source>
        <dbReference type="SAM" id="Phobius"/>
    </source>
</evidence>
<feature type="transmembrane region" description="Helical" evidence="1">
    <location>
        <begin position="29"/>
        <end position="47"/>
    </location>
</feature>
<protein>
    <submittedName>
        <fullName evidence="2">Unannotated protein</fullName>
    </submittedName>
</protein>
<sequence length="130" mass="13212">MSGDAAKSVSIAAPAATPAKISPRIIRRIVLIVFVLGIGGMIGGSIAEITGLAITFGLVTAIAALGLVLVTSVAPEGSLAKPGEAVSRPVDEQLAGDLEDRILALVDQGADETMVRKLVGRAIELGEQSR</sequence>
<dbReference type="AlphaFoldDB" id="A0A6J6HGQ3"/>
<reference evidence="2" key="1">
    <citation type="submission" date="2020-05" db="EMBL/GenBank/DDBJ databases">
        <authorList>
            <person name="Chiriac C."/>
            <person name="Salcher M."/>
            <person name="Ghai R."/>
            <person name="Kavagutti S V."/>
        </authorList>
    </citation>
    <scope>NUCLEOTIDE SEQUENCE</scope>
</reference>
<keyword evidence="1" id="KW-0472">Membrane</keyword>
<keyword evidence="1" id="KW-0812">Transmembrane</keyword>
<keyword evidence="1" id="KW-1133">Transmembrane helix</keyword>
<evidence type="ECO:0000313" key="2">
    <source>
        <dbReference type="EMBL" id="CAB4610475.1"/>
    </source>
</evidence>
<accession>A0A6J6HGQ3</accession>
<proteinExistence type="predicted"/>
<organism evidence="2">
    <name type="scientific">freshwater metagenome</name>
    <dbReference type="NCBI Taxonomy" id="449393"/>
    <lineage>
        <taxon>unclassified sequences</taxon>
        <taxon>metagenomes</taxon>
        <taxon>ecological metagenomes</taxon>
    </lineage>
</organism>
<dbReference type="EMBL" id="CAEZUP010000040">
    <property type="protein sequence ID" value="CAB4610475.1"/>
    <property type="molecule type" value="Genomic_DNA"/>
</dbReference>
<gene>
    <name evidence="2" type="ORF">UFOPK1835_01051</name>
</gene>
<feature type="transmembrane region" description="Helical" evidence="1">
    <location>
        <begin position="53"/>
        <end position="74"/>
    </location>
</feature>